<evidence type="ECO:0000313" key="2">
    <source>
        <dbReference type="Proteomes" id="UP001153076"/>
    </source>
</evidence>
<organism evidence="1 2">
    <name type="scientific">Carnegiea gigantea</name>
    <dbReference type="NCBI Taxonomy" id="171969"/>
    <lineage>
        <taxon>Eukaryota</taxon>
        <taxon>Viridiplantae</taxon>
        <taxon>Streptophyta</taxon>
        <taxon>Embryophyta</taxon>
        <taxon>Tracheophyta</taxon>
        <taxon>Spermatophyta</taxon>
        <taxon>Magnoliopsida</taxon>
        <taxon>eudicotyledons</taxon>
        <taxon>Gunneridae</taxon>
        <taxon>Pentapetalae</taxon>
        <taxon>Caryophyllales</taxon>
        <taxon>Cactineae</taxon>
        <taxon>Cactaceae</taxon>
        <taxon>Cactoideae</taxon>
        <taxon>Echinocereeae</taxon>
        <taxon>Carnegiea</taxon>
    </lineage>
</organism>
<dbReference type="AlphaFoldDB" id="A0A9Q1JUB1"/>
<dbReference type="EMBL" id="JAKOGI010000715">
    <property type="protein sequence ID" value="KAJ8431152.1"/>
    <property type="molecule type" value="Genomic_DNA"/>
</dbReference>
<reference evidence="1" key="1">
    <citation type="submission" date="2022-04" db="EMBL/GenBank/DDBJ databases">
        <title>Carnegiea gigantea Genome sequencing and assembly v2.</title>
        <authorList>
            <person name="Copetti D."/>
            <person name="Sanderson M.J."/>
            <person name="Burquez A."/>
            <person name="Wojciechowski M.F."/>
        </authorList>
    </citation>
    <scope>NUCLEOTIDE SEQUENCE</scope>
    <source>
        <strain evidence="1">SGP5-SGP5p</strain>
        <tissue evidence="1">Aerial part</tissue>
    </source>
</reference>
<accession>A0A9Q1JUB1</accession>
<name>A0A9Q1JUB1_9CARY</name>
<proteinExistence type="predicted"/>
<gene>
    <name evidence="1" type="ORF">Cgig2_026749</name>
</gene>
<evidence type="ECO:0000313" key="1">
    <source>
        <dbReference type="EMBL" id="KAJ8431152.1"/>
    </source>
</evidence>
<dbReference type="Proteomes" id="UP001153076">
    <property type="component" value="Unassembled WGS sequence"/>
</dbReference>
<protein>
    <submittedName>
        <fullName evidence="1">Uncharacterized protein</fullName>
    </submittedName>
</protein>
<sequence length="287" mass="32497">MSLQLIRHVPTTLILAASRGGRYDELGRVGSHCGAAYLDEIHDRHSIAGLTLVEVFVLSIFVLISHGDHIYEYFLQDDFSPWVDSLFGWNMDRQKPETNEEKMSASTSPRKIWVGFLNNVSCERESSNKVEPSLINVKRENADAGVFYHDCESEDIRQQRCPEGPEFNYDLPQLNDEDLRAAIQNFESAGASAAKQTNYAFGFQFSESQYLCPLDDAKFLESILLFQQFFLHVSCVTWAPNSNSCLQIHLTKFFRDLISGGSSEFGTLPCPEEQHSILTNSPLYPNH</sequence>
<keyword evidence="2" id="KW-1185">Reference proteome</keyword>
<comment type="caution">
    <text evidence="1">The sequence shown here is derived from an EMBL/GenBank/DDBJ whole genome shotgun (WGS) entry which is preliminary data.</text>
</comment>